<accession>A0A9N9VK08</accession>
<gene>
    <name evidence="1" type="ORF">CRHIZ90672A_00001718</name>
</gene>
<protein>
    <submittedName>
        <fullName evidence="1">Uncharacterized protein</fullName>
    </submittedName>
</protein>
<comment type="caution">
    <text evidence="1">The sequence shown here is derived from an EMBL/GenBank/DDBJ whole genome shotgun (WGS) entry which is preliminary data.</text>
</comment>
<sequence>MAKAKRYEDFRNTQHVSHVRGDEGRHWKAVREIWGRCLKLTFYDLSVNIYKPAEPLKNKVRSHL</sequence>
<dbReference type="EMBL" id="CABFNQ020000730">
    <property type="protein sequence ID" value="CAH0027752.1"/>
    <property type="molecule type" value="Genomic_DNA"/>
</dbReference>
<evidence type="ECO:0000313" key="2">
    <source>
        <dbReference type="Proteomes" id="UP000696573"/>
    </source>
</evidence>
<dbReference type="Proteomes" id="UP000696573">
    <property type="component" value="Unassembled WGS sequence"/>
</dbReference>
<keyword evidence="2" id="KW-1185">Reference proteome</keyword>
<dbReference type="AlphaFoldDB" id="A0A9N9VK08"/>
<name>A0A9N9VK08_9HYPO</name>
<dbReference type="OrthoDB" id="77878at2759"/>
<reference evidence="1" key="1">
    <citation type="submission" date="2021-10" db="EMBL/GenBank/DDBJ databases">
        <authorList>
            <person name="Piombo E."/>
        </authorList>
    </citation>
    <scope>NUCLEOTIDE SEQUENCE</scope>
</reference>
<organism evidence="1 2">
    <name type="scientific">Clonostachys rhizophaga</name>
    <dbReference type="NCBI Taxonomy" id="160324"/>
    <lineage>
        <taxon>Eukaryota</taxon>
        <taxon>Fungi</taxon>
        <taxon>Dikarya</taxon>
        <taxon>Ascomycota</taxon>
        <taxon>Pezizomycotina</taxon>
        <taxon>Sordariomycetes</taxon>
        <taxon>Hypocreomycetidae</taxon>
        <taxon>Hypocreales</taxon>
        <taxon>Bionectriaceae</taxon>
        <taxon>Clonostachys</taxon>
    </lineage>
</organism>
<evidence type="ECO:0000313" key="1">
    <source>
        <dbReference type="EMBL" id="CAH0027752.1"/>
    </source>
</evidence>
<proteinExistence type="predicted"/>